<sequence length="145" mass="15500">MERGFGDPRLSNPPSGQTAGNGPRTRDERVFATSGQELSQAGGINTSSADELGTQNTDGKLVHKYKKLEVSAKRAIHAMGSSSPKKEPKDDDDDDDDDDDVVDGTGSGAVTGPPNVPERTRSGPERQLVRFIARADILFKVHSPL</sequence>
<evidence type="ECO:0000256" key="1">
    <source>
        <dbReference type="SAM" id="MobiDB-lite"/>
    </source>
</evidence>
<feature type="region of interest" description="Disordered" evidence="1">
    <location>
        <begin position="73"/>
        <end position="127"/>
    </location>
</feature>
<organism evidence="2 3">
    <name type="scientific">Plakobranchus ocellatus</name>
    <dbReference type="NCBI Taxonomy" id="259542"/>
    <lineage>
        <taxon>Eukaryota</taxon>
        <taxon>Metazoa</taxon>
        <taxon>Spiralia</taxon>
        <taxon>Lophotrochozoa</taxon>
        <taxon>Mollusca</taxon>
        <taxon>Gastropoda</taxon>
        <taxon>Heterobranchia</taxon>
        <taxon>Euthyneura</taxon>
        <taxon>Panpulmonata</taxon>
        <taxon>Sacoglossa</taxon>
        <taxon>Placobranchoidea</taxon>
        <taxon>Plakobranchidae</taxon>
        <taxon>Plakobranchus</taxon>
    </lineage>
</organism>
<reference evidence="2 3" key="1">
    <citation type="journal article" date="2021" name="Elife">
        <title>Chloroplast acquisition without the gene transfer in kleptoplastic sea slugs, Plakobranchus ocellatus.</title>
        <authorList>
            <person name="Maeda T."/>
            <person name="Takahashi S."/>
            <person name="Yoshida T."/>
            <person name="Shimamura S."/>
            <person name="Takaki Y."/>
            <person name="Nagai Y."/>
            <person name="Toyoda A."/>
            <person name="Suzuki Y."/>
            <person name="Arimoto A."/>
            <person name="Ishii H."/>
            <person name="Satoh N."/>
            <person name="Nishiyama T."/>
            <person name="Hasebe M."/>
            <person name="Maruyama T."/>
            <person name="Minagawa J."/>
            <person name="Obokata J."/>
            <person name="Shigenobu S."/>
        </authorList>
    </citation>
    <scope>NUCLEOTIDE SEQUENCE [LARGE SCALE GENOMIC DNA]</scope>
</reference>
<feature type="compositionally biased region" description="Basic and acidic residues" evidence="1">
    <location>
        <begin position="118"/>
        <end position="127"/>
    </location>
</feature>
<gene>
    <name evidence="2" type="ORF">PoB_003092800</name>
</gene>
<dbReference type="EMBL" id="BLXT01003739">
    <property type="protein sequence ID" value="GFO04423.1"/>
    <property type="molecule type" value="Genomic_DNA"/>
</dbReference>
<comment type="caution">
    <text evidence="2">The sequence shown here is derived from an EMBL/GenBank/DDBJ whole genome shotgun (WGS) entry which is preliminary data.</text>
</comment>
<protein>
    <submittedName>
        <fullName evidence="2">Uncharacterized protein</fullName>
    </submittedName>
</protein>
<accession>A0AAV4AD04</accession>
<dbReference type="Proteomes" id="UP000735302">
    <property type="component" value="Unassembled WGS sequence"/>
</dbReference>
<feature type="compositionally biased region" description="Acidic residues" evidence="1">
    <location>
        <begin position="90"/>
        <end position="102"/>
    </location>
</feature>
<dbReference type="AlphaFoldDB" id="A0AAV4AD04"/>
<keyword evidence="3" id="KW-1185">Reference proteome</keyword>
<feature type="compositionally biased region" description="Polar residues" evidence="1">
    <location>
        <begin position="33"/>
        <end position="58"/>
    </location>
</feature>
<evidence type="ECO:0000313" key="2">
    <source>
        <dbReference type="EMBL" id="GFO04423.1"/>
    </source>
</evidence>
<name>A0AAV4AD04_9GAST</name>
<evidence type="ECO:0000313" key="3">
    <source>
        <dbReference type="Proteomes" id="UP000735302"/>
    </source>
</evidence>
<proteinExistence type="predicted"/>
<feature type="region of interest" description="Disordered" evidence="1">
    <location>
        <begin position="1"/>
        <end position="60"/>
    </location>
</feature>